<reference evidence="2 3" key="1">
    <citation type="submission" date="2018-01" db="EMBL/GenBank/DDBJ databases">
        <title>Harnessing the power of phylogenomics to disentangle the directionality and signatures of interkingdom host jumping in the parasitic fungal genus Tolypocladium.</title>
        <authorList>
            <person name="Quandt C.A."/>
            <person name="Patterson W."/>
            <person name="Spatafora J.W."/>
        </authorList>
    </citation>
    <scope>NUCLEOTIDE SEQUENCE [LARGE SCALE GENOMIC DNA]</scope>
    <source>
        <strain evidence="2 3">NRBC 100945</strain>
    </source>
</reference>
<proteinExistence type="predicted"/>
<dbReference type="InterPro" id="IPR029063">
    <property type="entry name" value="SAM-dependent_MTases_sf"/>
</dbReference>
<sequence>MAETQRPPTSVEHFDASAAKYERSTGKCTRELARALLDLPQLQDLCSAEAVVLDNACGTAIVADEIINRCRQQNTSIPEIHAVDPAPNMVDLARAKLAALDATHRCTAAVMPGEKLAFGDAAFSHSITNLGILFFNDGAAGARELHRTLRPGGVAVVTSWADVGYLRGVIQPAHKAARPDDAPFDLPIPKAWLEPAHVERCLRDDGGFAAVEMLERVVHYGAATRDELRQMSLDTFQALWKDWTGEELERFRGAMAECIERVAEPYTMVDGTPGVGIRMRAIVAVCRK</sequence>
<dbReference type="AlphaFoldDB" id="A0A2S4KNC4"/>
<dbReference type="OrthoDB" id="2013972at2759"/>
<evidence type="ECO:0000313" key="2">
    <source>
        <dbReference type="EMBL" id="POR31693.1"/>
    </source>
</evidence>
<dbReference type="STRING" id="94208.A0A2S4KNC4"/>
<keyword evidence="3" id="KW-1185">Reference proteome</keyword>
<evidence type="ECO:0000313" key="3">
    <source>
        <dbReference type="Proteomes" id="UP000237481"/>
    </source>
</evidence>
<comment type="caution">
    <text evidence="2">The sequence shown here is derived from an EMBL/GenBank/DDBJ whole genome shotgun (WGS) entry which is preliminary data.</text>
</comment>
<organism evidence="2 3">
    <name type="scientific">Tolypocladium paradoxum</name>
    <dbReference type="NCBI Taxonomy" id="94208"/>
    <lineage>
        <taxon>Eukaryota</taxon>
        <taxon>Fungi</taxon>
        <taxon>Dikarya</taxon>
        <taxon>Ascomycota</taxon>
        <taxon>Pezizomycotina</taxon>
        <taxon>Sordariomycetes</taxon>
        <taxon>Hypocreomycetidae</taxon>
        <taxon>Hypocreales</taxon>
        <taxon>Ophiocordycipitaceae</taxon>
        <taxon>Tolypocladium</taxon>
    </lineage>
</organism>
<evidence type="ECO:0000259" key="1">
    <source>
        <dbReference type="Pfam" id="PF13649"/>
    </source>
</evidence>
<dbReference type="InterPro" id="IPR041698">
    <property type="entry name" value="Methyltransf_25"/>
</dbReference>
<feature type="domain" description="Methyltransferase" evidence="1">
    <location>
        <begin position="52"/>
        <end position="153"/>
    </location>
</feature>
<name>A0A2S4KNC4_9HYPO</name>
<accession>A0A2S4KNC4</accession>
<dbReference type="EMBL" id="PKSG01001015">
    <property type="protein sequence ID" value="POR31693.1"/>
    <property type="molecule type" value="Genomic_DNA"/>
</dbReference>
<dbReference type="SUPFAM" id="SSF53335">
    <property type="entry name" value="S-adenosyl-L-methionine-dependent methyltransferases"/>
    <property type="match status" value="1"/>
</dbReference>
<dbReference type="CDD" id="cd02440">
    <property type="entry name" value="AdoMet_MTases"/>
    <property type="match status" value="1"/>
</dbReference>
<dbReference type="Pfam" id="PF13649">
    <property type="entry name" value="Methyltransf_25"/>
    <property type="match status" value="1"/>
</dbReference>
<dbReference type="Gene3D" id="3.40.50.150">
    <property type="entry name" value="Vaccinia Virus protein VP39"/>
    <property type="match status" value="1"/>
</dbReference>
<gene>
    <name evidence="2" type="ORF">TPAR_08100</name>
</gene>
<protein>
    <recommendedName>
        <fullName evidence="1">Methyltransferase domain-containing protein</fullName>
    </recommendedName>
</protein>
<dbReference type="Proteomes" id="UP000237481">
    <property type="component" value="Unassembled WGS sequence"/>
</dbReference>